<evidence type="ECO:0000256" key="1">
    <source>
        <dbReference type="SAM" id="MobiDB-lite"/>
    </source>
</evidence>
<feature type="region of interest" description="Disordered" evidence="1">
    <location>
        <begin position="1"/>
        <end position="44"/>
    </location>
</feature>
<dbReference type="Proteomes" id="UP000242450">
    <property type="component" value="Chromosome 9"/>
</dbReference>
<dbReference type="AlphaFoldDB" id="A0A212D1N9"/>
<proteinExistence type="predicted"/>
<evidence type="ECO:0000313" key="2">
    <source>
        <dbReference type="EMBL" id="OWK12187.1"/>
    </source>
</evidence>
<keyword evidence="3" id="KW-1185">Reference proteome</keyword>
<protein>
    <submittedName>
        <fullName evidence="2">Uncharacterized protein</fullName>
    </submittedName>
</protein>
<evidence type="ECO:0000313" key="3">
    <source>
        <dbReference type="Proteomes" id="UP000242450"/>
    </source>
</evidence>
<dbReference type="OrthoDB" id="5987191at2759"/>
<accession>A0A212D1N9</accession>
<name>A0A212D1N9_CEREH</name>
<feature type="region of interest" description="Disordered" evidence="1">
    <location>
        <begin position="176"/>
        <end position="196"/>
    </location>
</feature>
<organism evidence="2 3">
    <name type="scientific">Cervus elaphus hippelaphus</name>
    <name type="common">European red deer</name>
    <dbReference type="NCBI Taxonomy" id="46360"/>
    <lineage>
        <taxon>Eukaryota</taxon>
        <taxon>Metazoa</taxon>
        <taxon>Chordata</taxon>
        <taxon>Craniata</taxon>
        <taxon>Vertebrata</taxon>
        <taxon>Euteleostomi</taxon>
        <taxon>Mammalia</taxon>
        <taxon>Eutheria</taxon>
        <taxon>Laurasiatheria</taxon>
        <taxon>Artiodactyla</taxon>
        <taxon>Ruminantia</taxon>
        <taxon>Pecora</taxon>
        <taxon>Cervidae</taxon>
        <taxon>Cervinae</taxon>
        <taxon>Cervus</taxon>
    </lineage>
</organism>
<gene>
    <name evidence="2" type="ORF">Celaphus_00002945</name>
</gene>
<reference evidence="2 3" key="1">
    <citation type="journal article" date="2018" name="Mol. Genet. Genomics">
        <title>The red deer Cervus elaphus genome CerEla1.0: sequencing, annotating, genes, and chromosomes.</title>
        <authorList>
            <person name="Bana N.A."/>
            <person name="Nyiri A."/>
            <person name="Nagy J."/>
            <person name="Frank K."/>
            <person name="Nagy T."/>
            <person name="Steger V."/>
            <person name="Schiller M."/>
            <person name="Lakatos P."/>
            <person name="Sugar L."/>
            <person name="Horn P."/>
            <person name="Barta E."/>
            <person name="Orosz L."/>
        </authorList>
    </citation>
    <scope>NUCLEOTIDE SEQUENCE [LARGE SCALE GENOMIC DNA]</scope>
    <source>
        <strain evidence="2">Hungarian</strain>
    </source>
</reference>
<comment type="caution">
    <text evidence="2">The sequence shown here is derived from an EMBL/GenBank/DDBJ whole genome shotgun (WGS) entry which is preliminary data.</text>
</comment>
<sequence length="196" mass="21523">MKDVQSNKRKRETVVQQRNYEKPREARNPTYAPSKGPTGKARSCQGARQALSTLPAAASRRVLLLLLALLLLSSPPACAPAPPGPAAALLQALGLPDVPRGPPRSRPVPPVMWRLFRHRDHQEARADPRRMPPGATLLPCHVEELGVAGNIVRHVLDRARKQPGLQYSMRSWAWTPVGTGDGGQRRERSESQALLL</sequence>
<dbReference type="EMBL" id="MKHE01000009">
    <property type="protein sequence ID" value="OWK12187.1"/>
    <property type="molecule type" value="Genomic_DNA"/>
</dbReference>